<dbReference type="AlphaFoldDB" id="A0A9P7GHF4"/>
<protein>
    <submittedName>
        <fullName evidence="1">Uncharacterized protein</fullName>
    </submittedName>
</protein>
<evidence type="ECO:0000313" key="2">
    <source>
        <dbReference type="Proteomes" id="UP000775547"/>
    </source>
</evidence>
<name>A0A9P7GHF4_9AGAR</name>
<dbReference type="Proteomes" id="UP000775547">
    <property type="component" value="Unassembled WGS sequence"/>
</dbReference>
<reference evidence="1" key="2">
    <citation type="submission" date="2021-10" db="EMBL/GenBank/DDBJ databases">
        <title>Phylogenomics reveals ancestral predisposition of the termite-cultivated fungus Termitomyces towards a domesticated lifestyle.</title>
        <authorList>
            <person name="Auxier B."/>
            <person name="Grum-Grzhimaylo A."/>
            <person name="Cardenas M.E."/>
            <person name="Lodge J.D."/>
            <person name="Laessoe T."/>
            <person name="Pedersen O."/>
            <person name="Smith M.E."/>
            <person name="Kuyper T.W."/>
            <person name="Franco-Molano E.A."/>
            <person name="Baroni T.J."/>
            <person name="Aanen D.K."/>
        </authorList>
    </citation>
    <scope>NUCLEOTIDE SEQUENCE</scope>
    <source>
        <strain evidence="1">AP01</strain>
        <tissue evidence="1">Mycelium</tissue>
    </source>
</reference>
<keyword evidence="2" id="KW-1185">Reference proteome</keyword>
<evidence type="ECO:0000313" key="1">
    <source>
        <dbReference type="EMBL" id="KAG5647380.1"/>
    </source>
</evidence>
<accession>A0A9P7GHF4</accession>
<comment type="caution">
    <text evidence="1">The sequence shown here is derived from an EMBL/GenBank/DDBJ whole genome shotgun (WGS) entry which is preliminary data.</text>
</comment>
<reference evidence="1" key="1">
    <citation type="submission" date="2020-07" db="EMBL/GenBank/DDBJ databases">
        <authorList>
            <person name="Nieuwenhuis M."/>
            <person name="Van De Peppel L.J.J."/>
        </authorList>
    </citation>
    <scope>NUCLEOTIDE SEQUENCE</scope>
    <source>
        <strain evidence="1">AP01</strain>
        <tissue evidence="1">Mycelium</tissue>
    </source>
</reference>
<proteinExistence type="predicted"/>
<dbReference type="EMBL" id="JABCKV010000010">
    <property type="protein sequence ID" value="KAG5647380.1"/>
    <property type="molecule type" value="Genomic_DNA"/>
</dbReference>
<sequence length="79" mass="8712">MSAADEQLLERLKQHKSSSGLTTFAEFSPFTSETLQQPPAEVDWLGERGWLDDTPSTSVIFNVGGAEQYSVCINPGHRN</sequence>
<organism evidence="1 2">
    <name type="scientific">Asterophora parasitica</name>
    <dbReference type="NCBI Taxonomy" id="117018"/>
    <lineage>
        <taxon>Eukaryota</taxon>
        <taxon>Fungi</taxon>
        <taxon>Dikarya</taxon>
        <taxon>Basidiomycota</taxon>
        <taxon>Agaricomycotina</taxon>
        <taxon>Agaricomycetes</taxon>
        <taxon>Agaricomycetidae</taxon>
        <taxon>Agaricales</taxon>
        <taxon>Tricholomatineae</taxon>
        <taxon>Lyophyllaceae</taxon>
        <taxon>Asterophora</taxon>
    </lineage>
</organism>
<gene>
    <name evidence="1" type="ORF">DXG03_000448</name>
</gene>